<dbReference type="AlphaFoldDB" id="A0A1Y1Y0Y2"/>
<dbReference type="InterPro" id="IPR009100">
    <property type="entry name" value="AcylCoA_DH/oxidase_NM_dom_sf"/>
</dbReference>
<dbReference type="OrthoDB" id="538336at2759"/>
<evidence type="ECO:0000259" key="1">
    <source>
        <dbReference type="Pfam" id="PF14749"/>
    </source>
</evidence>
<dbReference type="InterPro" id="IPR029320">
    <property type="entry name" value="Acyl-CoA_ox_N"/>
</dbReference>
<dbReference type="GO" id="GO:0055088">
    <property type="term" value="P:lipid homeostasis"/>
    <property type="evidence" value="ECO:0007669"/>
    <property type="project" value="TreeGrafter"/>
</dbReference>
<organism evidence="2 3">
    <name type="scientific">Clohesyomyces aquaticus</name>
    <dbReference type="NCBI Taxonomy" id="1231657"/>
    <lineage>
        <taxon>Eukaryota</taxon>
        <taxon>Fungi</taxon>
        <taxon>Dikarya</taxon>
        <taxon>Ascomycota</taxon>
        <taxon>Pezizomycotina</taxon>
        <taxon>Dothideomycetes</taxon>
        <taxon>Pleosporomycetidae</taxon>
        <taxon>Pleosporales</taxon>
        <taxon>Lindgomycetaceae</taxon>
        <taxon>Clohesyomyces</taxon>
    </lineage>
</organism>
<dbReference type="GO" id="GO:0071949">
    <property type="term" value="F:FAD binding"/>
    <property type="evidence" value="ECO:0007669"/>
    <property type="project" value="InterPro"/>
</dbReference>
<dbReference type="GO" id="GO:0033540">
    <property type="term" value="P:fatty acid beta-oxidation using acyl-CoA oxidase"/>
    <property type="evidence" value="ECO:0007669"/>
    <property type="project" value="TreeGrafter"/>
</dbReference>
<dbReference type="InterPro" id="IPR012258">
    <property type="entry name" value="Acyl-CoA_oxidase"/>
</dbReference>
<sequence>MLDGLAPVQPQYRIFLNNLERQMSDEQKAYWVPKAKRFEIFGSYSQTKLGHGSNVRGIETTATFDKSTDEFVISSPMLSSTKYVLDWGDRGLGHAFDCGGQAYYRWRNYGNHIFLAQLRDLETQRLMEGVEIYEMGLKGFQGMVGVDNGALRFHDVRIPRE</sequence>
<dbReference type="InterPro" id="IPR046373">
    <property type="entry name" value="Acyl-CoA_Oxase/DH_mid-dom_sf"/>
</dbReference>
<dbReference type="InterPro" id="IPR037069">
    <property type="entry name" value="AcylCoA_DH/ox_N_sf"/>
</dbReference>
<feature type="domain" description="Acyl-coenzyme A oxidase N-terminal" evidence="1">
    <location>
        <begin position="6"/>
        <end position="41"/>
    </location>
</feature>
<dbReference type="GO" id="GO:0005504">
    <property type="term" value="F:fatty acid binding"/>
    <property type="evidence" value="ECO:0007669"/>
    <property type="project" value="TreeGrafter"/>
</dbReference>
<dbReference type="Proteomes" id="UP000193144">
    <property type="component" value="Unassembled WGS sequence"/>
</dbReference>
<dbReference type="Pfam" id="PF14749">
    <property type="entry name" value="Acyl-CoA_ox_N"/>
    <property type="match status" value="1"/>
</dbReference>
<dbReference type="Gene3D" id="1.10.540.10">
    <property type="entry name" value="Acyl-CoA dehydrogenase/oxidase, N-terminal domain"/>
    <property type="match status" value="1"/>
</dbReference>
<comment type="caution">
    <text evidence="2">The sequence shown here is derived from an EMBL/GenBank/DDBJ whole genome shotgun (WGS) entry which is preliminary data.</text>
</comment>
<dbReference type="GO" id="GO:0003997">
    <property type="term" value="F:acyl-CoA oxidase activity"/>
    <property type="evidence" value="ECO:0007669"/>
    <property type="project" value="InterPro"/>
</dbReference>
<proteinExistence type="predicted"/>
<dbReference type="GO" id="GO:0005777">
    <property type="term" value="C:peroxisome"/>
    <property type="evidence" value="ECO:0007669"/>
    <property type="project" value="InterPro"/>
</dbReference>
<dbReference type="Gene3D" id="2.40.110.10">
    <property type="entry name" value="Butyryl-CoA Dehydrogenase, subunit A, domain 2"/>
    <property type="match status" value="1"/>
</dbReference>
<dbReference type="PANTHER" id="PTHR10909">
    <property type="entry name" value="ELECTRON TRANSPORT OXIDOREDUCTASE"/>
    <property type="match status" value="1"/>
</dbReference>
<evidence type="ECO:0000313" key="3">
    <source>
        <dbReference type="Proteomes" id="UP000193144"/>
    </source>
</evidence>
<protein>
    <submittedName>
        <fullName evidence="2">Acyl-CoA dehydrogenase/oxidase</fullName>
    </submittedName>
</protein>
<dbReference type="PANTHER" id="PTHR10909:SF250">
    <property type="entry name" value="PEROXISOMAL ACYL-COENZYME A OXIDASE 1"/>
    <property type="match status" value="1"/>
</dbReference>
<evidence type="ECO:0000313" key="2">
    <source>
        <dbReference type="EMBL" id="ORX91628.1"/>
    </source>
</evidence>
<dbReference type="STRING" id="1231657.A0A1Y1Y0Y2"/>
<name>A0A1Y1Y0Y2_9PLEO</name>
<accession>A0A1Y1Y0Y2</accession>
<dbReference type="EMBL" id="MCFA01000448">
    <property type="protein sequence ID" value="ORX91628.1"/>
    <property type="molecule type" value="Genomic_DNA"/>
</dbReference>
<reference evidence="2 3" key="1">
    <citation type="submission" date="2016-07" db="EMBL/GenBank/DDBJ databases">
        <title>Pervasive Adenine N6-methylation of Active Genes in Fungi.</title>
        <authorList>
            <consortium name="DOE Joint Genome Institute"/>
            <person name="Mondo S.J."/>
            <person name="Dannebaum R.O."/>
            <person name="Kuo R.C."/>
            <person name="Labutti K."/>
            <person name="Haridas S."/>
            <person name="Kuo A."/>
            <person name="Salamov A."/>
            <person name="Ahrendt S.R."/>
            <person name="Lipzen A."/>
            <person name="Sullivan W."/>
            <person name="Andreopoulos W.B."/>
            <person name="Clum A."/>
            <person name="Lindquist E."/>
            <person name="Daum C."/>
            <person name="Ramamoorthy G.K."/>
            <person name="Gryganskyi A."/>
            <person name="Culley D."/>
            <person name="Magnuson J.K."/>
            <person name="James T.Y."/>
            <person name="O'Malley M.A."/>
            <person name="Stajich J.E."/>
            <person name="Spatafora J.W."/>
            <person name="Visel A."/>
            <person name="Grigoriev I.V."/>
        </authorList>
    </citation>
    <scope>NUCLEOTIDE SEQUENCE [LARGE SCALE GENOMIC DNA]</scope>
    <source>
        <strain evidence="2 3">CBS 115471</strain>
    </source>
</reference>
<dbReference type="SUPFAM" id="SSF56645">
    <property type="entry name" value="Acyl-CoA dehydrogenase NM domain-like"/>
    <property type="match status" value="1"/>
</dbReference>
<keyword evidence="3" id="KW-1185">Reference proteome</keyword>
<gene>
    <name evidence="2" type="ORF">BCR34DRAFT_594994</name>
</gene>